<feature type="coiled-coil region" evidence="2">
    <location>
        <begin position="301"/>
        <end position="330"/>
    </location>
</feature>
<organism evidence="5 6">
    <name type="scientific">Apatococcus lobatus</name>
    <dbReference type="NCBI Taxonomy" id="904363"/>
    <lineage>
        <taxon>Eukaryota</taxon>
        <taxon>Viridiplantae</taxon>
        <taxon>Chlorophyta</taxon>
        <taxon>core chlorophytes</taxon>
        <taxon>Trebouxiophyceae</taxon>
        <taxon>Chlorellales</taxon>
        <taxon>Chlorellaceae</taxon>
        <taxon>Apatococcus</taxon>
    </lineage>
</organism>
<dbReference type="GO" id="GO:0000398">
    <property type="term" value="P:mRNA splicing, via spliceosome"/>
    <property type="evidence" value="ECO:0007669"/>
    <property type="project" value="InterPro"/>
</dbReference>
<dbReference type="EMBL" id="JALJOS010000021">
    <property type="protein sequence ID" value="KAK9826254.1"/>
    <property type="molecule type" value="Genomic_DNA"/>
</dbReference>
<feature type="compositionally biased region" description="Basic and acidic residues" evidence="3">
    <location>
        <begin position="378"/>
        <end position="432"/>
    </location>
</feature>
<evidence type="ECO:0000256" key="3">
    <source>
        <dbReference type="SAM" id="MobiDB-lite"/>
    </source>
</evidence>
<sequence length="598" mass="64968">MLAAIPAPVHDHIRPLPMPQQPVSSSLVGTFSRETPPYGTKERKLQTLRKPEDYGDGGAFPEIQKPQYPLMLGKEVKQGVAKTGKTLAVTTNADGEISWDAIVRQGRNKHKTFETGHSALVPKVADGETELPDDEEADKVARETAAAIGMVVDNKIQAENPKTIPAQPGAATYIKYTPAQQGAQYNSGAAQRIIKMQEMPVDPMQPPKFRHKKVPRGPGSPPVPVMHSPPRPVTVKEQQDWKIPPCISNWKNAKGYTIPLDKRLAADGRGLQEVAINDNFAKFTESLYIAEQQARTAVETRSKVARELMAKEKEKKEQELRNLAMRARLDRVGGPAAGPQGGAGAPPAVPSAAAARTNGSLPGPPPLPESAMPSYRGGEGESRQERQERQRREEIREDRRRERDRERRLDARDAHGVKKSKLTRDRDRDVSERVALGQAHVAGAGGGEAMYDQRLFNQDQGMGSGLAADDTYNMYDKPLFADRGNGLYKPRAPAEDTYEGGNDTAARSFKPDKGFAGVDYHAKQDDAGAPQFEKDPAEADPFGLDQFMSHVKSGKRKAGALDGIGQGGALRAGGGGGSYDDYAGGSSRSRMEFSRGQA</sequence>
<reference evidence="5 6" key="1">
    <citation type="journal article" date="2024" name="Nat. Commun.">
        <title>Phylogenomics reveals the evolutionary origins of lichenization in chlorophyte algae.</title>
        <authorList>
            <person name="Puginier C."/>
            <person name="Libourel C."/>
            <person name="Otte J."/>
            <person name="Skaloud P."/>
            <person name="Haon M."/>
            <person name="Grisel S."/>
            <person name="Petersen M."/>
            <person name="Berrin J.G."/>
            <person name="Delaux P.M."/>
            <person name="Dal Grande F."/>
            <person name="Keller J."/>
        </authorList>
    </citation>
    <scope>NUCLEOTIDE SEQUENCE [LARGE SCALE GENOMIC DNA]</scope>
    <source>
        <strain evidence="5 6">SAG 2145</strain>
    </source>
</reference>
<feature type="compositionally biased region" description="Gly residues" evidence="3">
    <location>
        <begin position="335"/>
        <end position="344"/>
    </location>
</feature>
<evidence type="ECO:0000313" key="5">
    <source>
        <dbReference type="EMBL" id="KAK9826254.1"/>
    </source>
</evidence>
<feature type="domain" description="SKI-interacting protein SKIP SNW" evidence="4">
    <location>
        <begin position="172"/>
        <end position="331"/>
    </location>
</feature>
<dbReference type="PANTHER" id="PTHR12096">
    <property type="entry name" value="NUCLEAR PROTEIN SKIP-RELATED"/>
    <property type="match status" value="1"/>
</dbReference>
<dbReference type="AlphaFoldDB" id="A0AAW1QYH7"/>
<protein>
    <recommendedName>
        <fullName evidence="4">SKI-interacting protein SKIP SNW domain-containing protein</fullName>
    </recommendedName>
</protein>
<keyword evidence="2" id="KW-0175">Coiled coil</keyword>
<accession>A0AAW1QYH7</accession>
<feature type="region of interest" description="Disordered" evidence="3">
    <location>
        <begin position="201"/>
        <end position="238"/>
    </location>
</feature>
<evidence type="ECO:0000256" key="2">
    <source>
        <dbReference type="SAM" id="Coils"/>
    </source>
</evidence>
<evidence type="ECO:0000256" key="1">
    <source>
        <dbReference type="ARBA" id="ARBA00010197"/>
    </source>
</evidence>
<feature type="region of interest" description="Disordered" evidence="3">
    <location>
        <begin position="332"/>
        <end position="447"/>
    </location>
</feature>
<comment type="similarity">
    <text evidence="1">Belongs to the SNW family.</text>
</comment>
<feature type="region of interest" description="Disordered" evidence="3">
    <location>
        <begin position="482"/>
        <end position="543"/>
    </location>
</feature>
<feature type="compositionally biased region" description="Basic and acidic residues" evidence="3">
    <location>
        <begin position="589"/>
        <end position="598"/>
    </location>
</feature>
<feature type="compositionally biased region" description="Gly residues" evidence="3">
    <location>
        <begin position="562"/>
        <end position="578"/>
    </location>
</feature>
<dbReference type="Proteomes" id="UP001438707">
    <property type="component" value="Unassembled WGS sequence"/>
</dbReference>
<feature type="compositionally biased region" description="Pro residues" evidence="3">
    <location>
        <begin position="218"/>
        <end position="232"/>
    </location>
</feature>
<feature type="compositionally biased region" description="Low complexity" evidence="3">
    <location>
        <begin position="350"/>
        <end position="361"/>
    </location>
</feature>
<evidence type="ECO:0000259" key="4">
    <source>
        <dbReference type="Pfam" id="PF02731"/>
    </source>
</evidence>
<dbReference type="InterPro" id="IPR004015">
    <property type="entry name" value="SKI-int_prot_SKIP_SNW-dom"/>
</dbReference>
<proteinExistence type="inferred from homology"/>
<feature type="compositionally biased region" description="Polar residues" evidence="3">
    <location>
        <begin position="21"/>
        <end position="33"/>
    </location>
</feature>
<gene>
    <name evidence="5" type="ORF">WJX74_002887</name>
</gene>
<keyword evidence="6" id="KW-1185">Reference proteome</keyword>
<evidence type="ECO:0000313" key="6">
    <source>
        <dbReference type="Proteomes" id="UP001438707"/>
    </source>
</evidence>
<feature type="compositionally biased region" description="Basic and acidic residues" evidence="3">
    <location>
        <begin position="520"/>
        <end position="537"/>
    </location>
</feature>
<dbReference type="Pfam" id="PF02731">
    <property type="entry name" value="SKIP_SNW"/>
    <property type="match status" value="1"/>
</dbReference>
<dbReference type="InterPro" id="IPR017862">
    <property type="entry name" value="SKI-int_prot_SKIP"/>
</dbReference>
<feature type="region of interest" description="Disordered" evidence="3">
    <location>
        <begin position="555"/>
        <end position="598"/>
    </location>
</feature>
<comment type="caution">
    <text evidence="5">The sequence shown here is derived from an EMBL/GenBank/DDBJ whole genome shotgun (WGS) entry which is preliminary data.</text>
</comment>
<dbReference type="GO" id="GO:0005681">
    <property type="term" value="C:spliceosomal complex"/>
    <property type="evidence" value="ECO:0007669"/>
    <property type="project" value="InterPro"/>
</dbReference>
<feature type="region of interest" description="Disordered" evidence="3">
    <location>
        <begin position="13"/>
        <end position="42"/>
    </location>
</feature>
<name>A0AAW1QYH7_9CHLO</name>